<dbReference type="OrthoDB" id="201752at2759"/>
<evidence type="ECO:0000313" key="4">
    <source>
        <dbReference type="Proteomes" id="UP000737018"/>
    </source>
</evidence>
<dbReference type="GO" id="GO:0000244">
    <property type="term" value="P:spliceosomal tri-snRNP complex assembly"/>
    <property type="evidence" value="ECO:0007669"/>
    <property type="project" value="TreeGrafter"/>
</dbReference>
<evidence type="ECO:0000256" key="1">
    <source>
        <dbReference type="SAM" id="MobiDB-lite"/>
    </source>
</evidence>
<sequence>MALGSDSSDLDAYSGPYNSREMPKLKDEYSSSESETRAFNARSGRYTSPPRCSSIHSSSSTSFFCLVGPAFKGIKMIPPASHFLYYASSTRDGKDFSPIIGFFIDATPSEVIVRMWDQLQERLVKVSEEEEERYCQAVKSLEFDRQLGPYNLNPVWRLEAFIKLHYKEHY</sequence>
<proteinExistence type="predicted"/>
<feature type="region of interest" description="Disordered" evidence="1">
    <location>
        <begin position="1"/>
        <end position="51"/>
    </location>
</feature>
<dbReference type="PANTHER" id="PTHR12689:SF4">
    <property type="entry name" value="PROTEIN AAR2 HOMOLOG"/>
    <property type="match status" value="1"/>
</dbReference>
<dbReference type="EMBL" id="JRKL02006107">
    <property type="protein sequence ID" value="KAF3949434.1"/>
    <property type="molecule type" value="Genomic_DNA"/>
</dbReference>
<name>A0A8J4QM79_9ROSI</name>
<dbReference type="PANTHER" id="PTHR12689">
    <property type="entry name" value="A1 CISTRON SPLICING FACTOR AAR2-RELATED"/>
    <property type="match status" value="1"/>
</dbReference>
<dbReference type="Gene3D" id="2.60.34.20">
    <property type="match status" value="1"/>
</dbReference>
<comment type="caution">
    <text evidence="3">The sequence shown here is derived from an EMBL/GenBank/DDBJ whole genome shotgun (WGS) entry which is preliminary data.</text>
</comment>
<dbReference type="AlphaFoldDB" id="A0A8J4QM79"/>
<dbReference type="InterPro" id="IPR038516">
    <property type="entry name" value="AAR2_N_sf"/>
</dbReference>
<dbReference type="InterPro" id="IPR033647">
    <property type="entry name" value="Aar2_N"/>
</dbReference>
<evidence type="ECO:0000313" key="3">
    <source>
        <dbReference type="EMBL" id="KAF3949434.1"/>
    </source>
</evidence>
<gene>
    <name evidence="3" type="ORF">CMV_024694</name>
</gene>
<reference evidence="3" key="1">
    <citation type="submission" date="2020-03" db="EMBL/GenBank/DDBJ databases">
        <title>Castanea mollissima Vanexum genome sequencing.</title>
        <authorList>
            <person name="Staton M."/>
        </authorList>
    </citation>
    <scope>NUCLEOTIDE SEQUENCE</scope>
    <source>
        <tissue evidence="3">Leaf</tissue>
    </source>
</reference>
<feature type="domain" description="AAR2 N-terminal" evidence="2">
    <location>
        <begin position="67"/>
        <end position="156"/>
    </location>
</feature>
<dbReference type="Proteomes" id="UP000737018">
    <property type="component" value="Unassembled WGS sequence"/>
</dbReference>
<dbReference type="InterPro" id="IPR007946">
    <property type="entry name" value="AAR2"/>
</dbReference>
<evidence type="ECO:0000259" key="2">
    <source>
        <dbReference type="Pfam" id="PF20981"/>
    </source>
</evidence>
<organism evidence="3 4">
    <name type="scientific">Castanea mollissima</name>
    <name type="common">Chinese chestnut</name>
    <dbReference type="NCBI Taxonomy" id="60419"/>
    <lineage>
        <taxon>Eukaryota</taxon>
        <taxon>Viridiplantae</taxon>
        <taxon>Streptophyta</taxon>
        <taxon>Embryophyta</taxon>
        <taxon>Tracheophyta</taxon>
        <taxon>Spermatophyta</taxon>
        <taxon>Magnoliopsida</taxon>
        <taxon>eudicotyledons</taxon>
        <taxon>Gunneridae</taxon>
        <taxon>Pentapetalae</taxon>
        <taxon>rosids</taxon>
        <taxon>fabids</taxon>
        <taxon>Fagales</taxon>
        <taxon>Fagaceae</taxon>
        <taxon>Castanea</taxon>
    </lineage>
</organism>
<accession>A0A8J4QM79</accession>
<dbReference type="Pfam" id="PF20981">
    <property type="entry name" value="AAR2_1st"/>
    <property type="match status" value="1"/>
</dbReference>
<keyword evidence="4" id="KW-1185">Reference proteome</keyword>
<protein>
    <recommendedName>
        <fullName evidence="2">AAR2 N-terminal domain-containing protein</fullName>
    </recommendedName>
</protein>
<dbReference type="CDD" id="cd13777">
    <property type="entry name" value="Aar2_N"/>
    <property type="match status" value="1"/>
</dbReference>